<organism evidence="2 3">
    <name type="scientific">Pendulispora albinea</name>
    <dbReference type="NCBI Taxonomy" id="2741071"/>
    <lineage>
        <taxon>Bacteria</taxon>
        <taxon>Pseudomonadati</taxon>
        <taxon>Myxococcota</taxon>
        <taxon>Myxococcia</taxon>
        <taxon>Myxococcales</taxon>
        <taxon>Sorangiineae</taxon>
        <taxon>Pendulisporaceae</taxon>
        <taxon>Pendulispora</taxon>
    </lineage>
</organism>
<keyword evidence="3" id="KW-1185">Reference proteome</keyword>
<dbReference type="Gene3D" id="1.10.390.10">
    <property type="entry name" value="Neutral Protease Domain 2"/>
    <property type="match status" value="1"/>
</dbReference>
<dbReference type="InterPro" id="IPR027268">
    <property type="entry name" value="Peptidase_M4/M1_CTD_sf"/>
</dbReference>
<dbReference type="Proteomes" id="UP001370348">
    <property type="component" value="Chromosome"/>
</dbReference>
<dbReference type="EMBL" id="CP089984">
    <property type="protein sequence ID" value="WXB19827.1"/>
    <property type="molecule type" value="Genomic_DNA"/>
</dbReference>
<proteinExistence type="predicted"/>
<protein>
    <recommendedName>
        <fullName evidence="1">Peptidase M61 catalytic domain-containing protein</fullName>
    </recommendedName>
</protein>
<reference evidence="2 3" key="1">
    <citation type="submission" date="2021-12" db="EMBL/GenBank/DDBJ databases">
        <title>Discovery of the Pendulisporaceae a myxobacterial family with distinct sporulation behavior and unique specialized metabolism.</title>
        <authorList>
            <person name="Garcia R."/>
            <person name="Popoff A."/>
            <person name="Bader C.D."/>
            <person name="Loehr J."/>
            <person name="Walesch S."/>
            <person name="Walt C."/>
            <person name="Boldt J."/>
            <person name="Bunk B."/>
            <person name="Haeckl F.J.F.P.J."/>
            <person name="Gunesch A.P."/>
            <person name="Birkelbach J."/>
            <person name="Nuebel U."/>
            <person name="Pietschmann T."/>
            <person name="Bach T."/>
            <person name="Mueller R."/>
        </authorList>
    </citation>
    <scope>NUCLEOTIDE SEQUENCE [LARGE SCALE GENOMIC DNA]</scope>
    <source>
        <strain evidence="2 3">MSr11954</strain>
    </source>
</reference>
<evidence type="ECO:0000259" key="1">
    <source>
        <dbReference type="Pfam" id="PF05299"/>
    </source>
</evidence>
<gene>
    <name evidence="2" type="ORF">LZC94_21710</name>
</gene>
<sequence length="167" mass="18255">MERKVQAPKGHATFDYQEPLHDELLWIYEGLTQYYGWLLATRSGIESVQDAKDELATIASALDTLSGRQWRPLGPAARAGLQPGATVVAVNGRKYAADVLRKAIAASKGADSSIELLTERDGLYRTCRVSWNQGGRYPHLERNPTKPDLLAAILAPRARAGAADGKR</sequence>
<dbReference type="RefSeq" id="WP_394829425.1">
    <property type="nucleotide sequence ID" value="NZ_CP089984.1"/>
</dbReference>
<evidence type="ECO:0000313" key="3">
    <source>
        <dbReference type="Proteomes" id="UP001370348"/>
    </source>
</evidence>
<dbReference type="Pfam" id="PF05299">
    <property type="entry name" value="Peptidase_M61"/>
    <property type="match status" value="1"/>
</dbReference>
<accession>A0ABZ2MBD4</accession>
<dbReference type="InterPro" id="IPR036034">
    <property type="entry name" value="PDZ_sf"/>
</dbReference>
<name>A0ABZ2MBD4_9BACT</name>
<feature type="domain" description="Peptidase M61 catalytic" evidence="1">
    <location>
        <begin position="6"/>
        <end position="77"/>
    </location>
</feature>
<dbReference type="SUPFAM" id="SSF50156">
    <property type="entry name" value="PDZ domain-like"/>
    <property type="match status" value="1"/>
</dbReference>
<dbReference type="InterPro" id="IPR007963">
    <property type="entry name" value="Peptidase_M61_catalytic"/>
</dbReference>
<evidence type="ECO:0000313" key="2">
    <source>
        <dbReference type="EMBL" id="WXB19827.1"/>
    </source>
</evidence>